<accession>A0A0N7L5I1</accession>
<evidence type="ECO:0000313" key="2">
    <source>
        <dbReference type="Proteomes" id="UP000054928"/>
    </source>
</evidence>
<protein>
    <submittedName>
        <fullName evidence="1">Uncharacterized protein</fullName>
    </submittedName>
</protein>
<dbReference type="RefSeq" id="XP_024577908.1">
    <property type="nucleotide sequence ID" value="XM_024727319.2"/>
</dbReference>
<reference evidence="2" key="1">
    <citation type="submission" date="2014-09" db="EMBL/GenBank/DDBJ databases">
        <authorList>
            <person name="Sharma Rahul"/>
            <person name="Thines Marco"/>
        </authorList>
    </citation>
    <scope>NUCLEOTIDE SEQUENCE [LARGE SCALE GENOMIC DNA]</scope>
</reference>
<dbReference type="AlphaFoldDB" id="A0A0N7L5I1"/>
<dbReference type="GeneID" id="36409593"/>
<evidence type="ECO:0000313" key="1">
    <source>
        <dbReference type="EMBL" id="CEG41539.1"/>
    </source>
</evidence>
<organism evidence="1 2">
    <name type="scientific">Plasmopara halstedii</name>
    <name type="common">Downy mildew of sunflower</name>
    <dbReference type="NCBI Taxonomy" id="4781"/>
    <lineage>
        <taxon>Eukaryota</taxon>
        <taxon>Sar</taxon>
        <taxon>Stramenopiles</taxon>
        <taxon>Oomycota</taxon>
        <taxon>Peronosporomycetes</taxon>
        <taxon>Peronosporales</taxon>
        <taxon>Peronosporaceae</taxon>
        <taxon>Plasmopara</taxon>
    </lineage>
</organism>
<name>A0A0N7L5I1_PLAHL</name>
<sequence length="67" mass="7563">MSAALQVTATIRGETLAIQSLMSSDHYHNAVGYTRDLFKKSRDYLTITLNQSSYEFKSSIYRLGGVR</sequence>
<dbReference type="Proteomes" id="UP000054928">
    <property type="component" value="Unassembled WGS sequence"/>
</dbReference>
<keyword evidence="2" id="KW-1185">Reference proteome</keyword>
<dbReference type="EMBL" id="CCYD01000553">
    <property type="protein sequence ID" value="CEG41539.1"/>
    <property type="molecule type" value="Genomic_DNA"/>
</dbReference>
<proteinExistence type="predicted"/>